<dbReference type="Proteomes" id="UP001596109">
    <property type="component" value="Unassembled WGS sequence"/>
</dbReference>
<proteinExistence type="predicted"/>
<feature type="signal peptide" evidence="1">
    <location>
        <begin position="1"/>
        <end position="25"/>
    </location>
</feature>
<dbReference type="InterPro" id="IPR046720">
    <property type="entry name" value="DUF6612"/>
</dbReference>
<dbReference type="EMBL" id="JBHSNO010000015">
    <property type="protein sequence ID" value="MFC5591105.1"/>
    <property type="molecule type" value="Genomic_DNA"/>
</dbReference>
<sequence length="269" mass="30727">MKKVLNGMIIGLIVLLLAACGSAQANETLTAQDVYERAKEASSKLKQVRTTVVYEDYWKTTVPDERMRVKYEMTSDAQLQPDQFKQRVNVNPLGEKSWQAEVYKVNDRLFIKKDGESTMEEVASGSMTELFGTMIAAVNPTLDFTIFEPFADDFELEKIDYGYRLKLALSREQYKEFRKQMLAEVTEEALAEIEDEYPLINKFEMEISIDGLTYFVSNFKMTLDTTAYSTTKIDGNSHRIKQKMNAGYSRFNDVETVNLPTAVQEAVAQ</sequence>
<dbReference type="PROSITE" id="PS51257">
    <property type="entry name" value="PROKAR_LIPOPROTEIN"/>
    <property type="match status" value="1"/>
</dbReference>
<evidence type="ECO:0000313" key="2">
    <source>
        <dbReference type="EMBL" id="MFC5591105.1"/>
    </source>
</evidence>
<dbReference type="Pfam" id="PF20316">
    <property type="entry name" value="DUF6612"/>
    <property type="match status" value="1"/>
</dbReference>
<protein>
    <submittedName>
        <fullName evidence="2">DUF6612 family protein</fullName>
    </submittedName>
</protein>
<dbReference type="RefSeq" id="WP_381438470.1">
    <property type="nucleotide sequence ID" value="NZ_JBHSNO010000015.1"/>
</dbReference>
<organism evidence="2 3">
    <name type="scientific">Sporosarcina soli</name>
    <dbReference type="NCBI Taxonomy" id="334736"/>
    <lineage>
        <taxon>Bacteria</taxon>
        <taxon>Bacillati</taxon>
        <taxon>Bacillota</taxon>
        <taxon>Bacilli</taxon>
        <taxon>Bacillales</taxon>
        <taxon>Caryophanaceae</taxon>
        <taxon>Sporosarcina</taxon>
    </lineage>
</organism>
<comment type="caution">
    <text evidence="2">The sequence shown here is derived from an EMBL/GenBank/DDBJ whole genome shotgun (WGS) entry which is preliminary data.</text>
</comment>
<evidence type="ECO:0000256" key="1">
    <source>
        <dbReference type="SAM" id="SignalP"/>
    </source>
</evidence>
<keyword evidence="3" id="KW-1185">Reference proteome</keyword>
<feature type="chain" id="PRO_5045928260" evidence="1">
    <location>
        <begin position="26"/>
        <end position="269"/>
    </location>
</feature>
<accession>A0ABW0TQC7</accession>
<keyword evidence="1" id="KW-0732">Signal</keyword>
<gene>
    <name evidence="2" type="ORF">ACFPRA_19680</name>
</gene>
<reference evidence="3" key="1">
    <citation type="journal article" date="2019" name="Int. J. Syst. Evol. Microbiol.">
        <title>The Global Catalogue of Microorganisms (GCM) 10K type strain sequencing project: providing services to taxonomists for standard genome sequencing and annotation.</title>
        <authorList>
            <consortium name="The Broad Institute Genomics Platform"/>
            <consortium name="The Broad Institute Genome Sequencing Center for Infectious Disease"/>
            <person name="Wu L."/>
            <person name="Ma J."/>
        </authorList>
    </citation>
    <scope>NUCLEOTIDE SEQUENCE [LARGE SCALE GENOMIC DNA]</scope>
    <source>
        <strain evidence="3">CGMCC 4.1434</strain>
    </source>
</reference>
<name>A0ABW0TQC7_9BACL</name>
<evidence type="ECO:0000313" key="3">
    <source>
        <dbReference type="Proteomes" id="UP001596109"/>
    </source>
</evidence>